<evidence type="ECO:0000313" key="2">
    <source>
        <dbReference type="EMBL" id="OAK75629.1"/>
    </source>
</evidence>
<reference evidence="2 3" key="1">
    <citation type="submission" date="2015-05" db="EMBL/GenBank/DDBJ databases">
        <title>Comparison of genome.</title>
        <authorList>
            <person name="Zheng Z."/>
            <person name="Sun M."/>
        </authorList>
    </citation>
    <scope>NUCLEOTIDE SEQUENCE [LARGE SCALE GENOMIC DNA]</scope>
    <source>
        <strain evidence="2 3">G25-74</strain>
    </source>
</reference>
<dbReference type="EMBL" id="LDJR01000010">
    <property type="protein sequence ID" value="OAK75629.1"/>
    <property type="molecule type" value="Genomic_DNA"/>
</dbReference>
<comment type="caution">
    <text evidence="2">The sequence shown here is derived from an EMBL/GenBank/DDBJ whole genome shotgun (WGS) entry which is preliminary data.</text>
</comment>
<dbReference type="PATRIC" id="fig|217031.6.peg.297"/>
<keyword evidence="3" id="KW-1185">Reference proteome</keyword>
<dbReference type="Proteomes" id="UP000077881">
    <property type="component" value="Unassembled WGS sequence"/>
</dbReference>
<keyword evidence="1" id="KW-0472">Membrane</keyword>
<gene>
    <name evidence="2" type="ORF">ABB05_01355</name>
</gene>
<accession>A0A178A726</accession>
<feature type="transmembrane region" description="Helical" evidence="1">
    <location>
        <begin position="29"/>
        <end position="50"/>
    </location>
</feature>
<organism evidence="2 3">
    <name type="scientific">Lederbergia galactosidilytica</name>
    <dbReference type="NCBI Taxonomy" id="217031"/>
    <lineage>
        <taxon>Bacteria</taxon>
        <taxon>Bacillati</taxon>
        <taxon>Bacillota</taxon>
        <taxon>Bacilli</taxon>
        <taxon>Bacillales</taxon>
        <taxon>Bacillaceae</taxon>
        <taxon>Lederbergia</taxon>
    </lineage>
</organism>
<dbReference type="AlphaFoldDB" id="A0A178A726"/>
<keyword evidence="1" id="KW-0812">Transmembrane</keyword>
<evidence type="ECO:0000256" key="1">
    <source>
        <dbReference type="SAM" id="Phobius"/>
    </source>
</evidence>
<sequence length="119" mass="13490">MLNILLKIIVVPIVLILASKILPGVHFPYLYQPIVTGVVLALVGHLLEWALLKKETFWVSLVVDFVISAIFLYTFAYYYQDAYVTIFGVVLTSVVLTAIEFFVHLWLLGSGRARKEPSY</sequence>
<name>A0A178A726_9BACI</name>
<keyword evidence="1" id="KW-1133">Transmembrane helix</keyword>
<protein>
    <recommendedName>
        <fullName evidence="4">DUF2512 family protein</fullName>
    </recommendedName>
</protein>
<proteinExistence type="predicted"/>
<feature type="transmembrane region" description="Helical" evidence="1">
    <location>
        <begin position="57"/>
        <end position="79"/>
    </location>
</feature>
<dbReference type="OrthoDB" id="1926204at2"/>
<evidence type="ECO:0000313" key="3">
    <source>
        <dbReference type="Proteomes" id="UP000077881"/>
    </source>
</evidence>
<dbReference type="RefSeq" id="WP_064467515.1">
    <property type="nucleotide sequence ID" value="NZ_LDJR01000010.1"/>
</dbReference>
<feature type="transmembrane region" description="Helical" evidence="1">
    <location>
        <begin position="85"/>
        <end position="108"/>
    </location>
</feature>
<feature type="transmembrane region" description="Helical" evidence="1">
    <location>
        <begin position="5"/>
        <end position="23"/>
    </location>
</feature>
<evidence type="ECO:0008006" key="4">
    <source>
        <dbReference type="Google" id="ProtNLM"/>
    </source>
</evidence>